<evidence type="ECO:0000259" key="5">
    <source>
        <dbReference type="PROSITE" id="PS51891"/>
    </source>
</evidence>
<dbReference type="GO" id="GO:0046872">
    <property type="term" value="F:metal ion binding"/>
    <property type="evidence" value="ECO:0007669"/>
    <property type="project" value="UniProtKB-KW"/>
</dbReference>
<evidence type="ECO:0000256" key="2">
    <source>
        <dbReference type="ARBA" id="ARBA00022723"/>
    </source>
</evidence>
<dbReference type="SUPFAM" id="SSF51316">
    <property type="entry name" value="Mss4-like"/>
    <property type="match status" value="1"/>
</dbReference>
<proteinExistence type="inferred from homology"/>
<feature type="domain" description="CENP-V/GFA" evidence="5">
    <location>
        <begin position="1"/>
        <end position="116"/>
    </location>
</feature>
<organism evidence="7 8">
    <name type="scientific">Serratia rubidaea</name>
    <name type="common">Serratia marinorubra</name>
    <dbReference type="NCBI Taxonomy" id="61652"/>
    <lineage>
        <taxon>Bacteria</taxon>
        <taxon>Pseudomonadati</taxon>
        <taxon>Pseudomonadota</taxon>
        <taxon>Gammaproteobacteria</taxon>
        <taxon>Enterobacterales</taxon>
        <taxon>Yersiniaceae</taxon>
        <taxon>Serratia</taxon>
    </lineage>
</organism>
<dbReference type="AlphaFoldDB" id="A0A3S4G0B0"/>
<keyword evidence="2" id="KW-0479">Metal-binding</keyword>
<dbReference type="Pfam" id="PF04828">
    <property type="entry name" value="GFA"/>
    <property type="match status" value="1"/>
</dbReference>
<evidence type="ECO:0000313" key="9">
    <source>
        <dbReference type="Proteomes" id="UP000624159"/>
    </source>
</evidence>
<comment type="similarity">
    <text evidence="1">Belongs to the Gfa family.</text>
</comment>
<dbReference type="PANTHER" id="PTHR33337:SF40">
    <property type="entry name" value="CENP-V_GFA DOMAIN-CONTAINING PROTEIN-RELATED"/>
    <property type="match status" value="1"/>
</dbReference>
<dbReference type="EMBL" id="JADULK010000001">
    <property type="protein sequence ID" value="MBH1928316.1"/>
    <property type="molecule type" value="Genomic_DNA"/>
</dbReference>
<reference evidence="7 8" key="1">
    <citation type="submission" date="2018-12" db="EMBL/GenBank/DDBJ databases">
        <authorList>
            <consortium name="Pathogen Informatics"/>
        </authorList>
    </citation>
    <scope>NUCLEOTIDE SEQUENCE [LARGE SCALE GENOMIC DNA]</scope>
    <source>
        <strain evidence="7 8">NCTC9419</strain>
    </source>
</reference>
<evidence type="ECO:0000256" key="1">
    <source>
        <dbReference type="ARBA" id="ARBA00005495"/>
    </source>
</evidence>
<sequence>MKGACLCGTIAFEVSAEPSKFYRCHCSLCRKQSGVGHNLATIVNARDFLWLKGENNIASWSRPTGYRTDFCSTCGSTVPNVLRGLPYVWIPVGLLDKRCDMQCVGDYCTDDAMPWDTTRSDIDHAGPVDSLPSLLKLLDIPA</sequence>
<dbReference type="Proteomes" id="UP000271603">
    <property type="component" value="Chromosome"/>
</dbReference>
<dbReference type="InterPro" id="IPR006913">
    <property type="entry name" value="CENP-V/GFA"/>
</dbReference>
<dbReference type="RefSeq" id="WP_071889347.1">
    <property type="nucleotide sequence ID" value="NZ_CBIFXG010000002.1"/>
</dbReference>
<dbReference type="PANTHER" id="PTHR33337">
    <property type="entry name" value="GFA DOMAIN-CONTAINING PROTEIN"/>
    <property type="match status" value="1"/>
</dbReference>
<keyword evidence="4" id="KW-0456">Lyase</keyword>
<dbReference type="Proteomes" id="UP000624159">
    <property type="component" value="Unassembled WGS sequence"/>
</dbReference>
<evidence type="ECO:0000313" key="6">
    <source>
        <dbReference type="EMBL" id="MBH1928316.1"/>
    </source>
</evidence>
<dbReference type="GO" id="GO:0016846">
    <property type="term" value="F:carbon-sulfur lyase activity"/>
    <property type="evidence" value="ECO:0007669"/>
    <property type="project" value="InterPro"/>
</dbReference>
<name>A0A3S4G0B0_SERRU</name>
<keyword evidence="9" id="KW-1185">Reference proteome</keyword>
<evidence type="ECO:0000313" key="8">
    <source>
        <dbReference type="Proteomes" id="UP000271603"/>
    </source>
</evidence>
<evidence type="ECO:0000256" key="3">
    <source>
        <dbReference type="ARBA" id="ARBA00022833"/>
    </source>
</evidence>
<accession>A0A3S4G0B0</accession>
<protein>
    <submittedName>
        <fullName evidence="6">GFA family protein</fullName>
    </submittedName>
    <submittedName>
        <fullName evidence="7">Uncharacterized conserved protein</fullName>
    </submittedName>
</protein>
<dbReference type="Gene3D" id="3.90.1590.10">
    <property type="entry name" value="glutathione-dependent formaldehyde- activating enzyme (gfa)"/>
    <property type="match status" value="1"/>
</dbReference>
<evidence type="ECO:0000256" key="4">
    <source>
        <dbReference type="ARBA" id="ARBA00023239"/>
    </source>
</evidence>
<gene>
    <name evidence="6" type="ORF">I5U13_01375</name>
    <name evidence="7" type="ORF">NCTC9419_04202</name>
</gene>
<dbReference type="EMBL" id="LR134155">
    <property type="protein sequence ID" value="VEA72588.1"/>
    <property type="molecule type" value="Genomic_DNA"/>
</dbReference>
<dbReference type="PROSITE" id="PS51891">
    <property type="entry name" value="CENP_V_GFA"/>
    <property type="match status" value="1"/>
</dbReference>
<keyword evidence="3" id="KW-0862">Zinc</keyword>
<dbReference type="InterPro" id="IPR011057">
    <property type="entry name" value="Mss4-like_sf"/>
</dbReference>
<reference evidence="6 9" key="2">
    <citation type="submission" date="2020-11" db="EMBL/GenBank/DDBJ databases">
        <title>Enhanced detection system for hospital associated transmission using whole genome sequencing surveillance.</title>
        <authorList>
            <person name="Harrison L.H."/>
            <person name="Van Tyne D."/>
            <person name="Marsh J.W."/>
            <person name="Griffith M.P."/>
            <person name="Snyder D.J."/>
            <person name="Cooper V.S."/>
            <person name="Mustapha M."/>
        </authorList>
    </citation>
    <scope>NUCLEOTIDE SEQUENCE [LARGE SCALE GENOMIC DNA]</scope>
    <source>
        <strain evidence="6 9">SER00230</strain>
    </source>
</reference>
<evidence type="ECO:0000313" key="7">
    <source>
        <dbReference type="EMBL" id="VEA72588.1"/>
    </source>
</evidence>